<dbReference type="EMBL" id="CM055731">
    <property type="protein sequence ID" value="KAJ8012476.1"/>
    <property type="molecule type" value="Genomic_DNA"/>
</dbReference>
<keyword evidence="2" id="KW-1185">Reference proteome</keyword>
<proteinExistence type="predicted"/>
<organism evidence="1 2">
    <name type="scientific">Dallia pectoralis</name>
    <name type="common">Alaska blackfish</name>
    <dbReference type="NCBI Taxonomy" id="75939"/>
    <lineage>
        <taxon>Eukaryota</taxon>
        <taxon>Metazoa</taxon>
        <taxon>Chordata</taxon>
        <taxon>Craniata</taxon>
        <taxon>Vertebrata</taxon>
        <taxon>Euteleostomi</taxon>
        <taxon>Actinopterygii</taxon>
        <taxon>Neopterygii</taxon>
        <taxon>Teleostei</taxon>
        <taxon>Protacanthopterygii</taxon>
        <taxon>Esociformes</taxon>
        <taxon>Umbridae</taxon>
        <taxon>Dallia</taxon>
    </lineage>
</organism>
<sequence length="143" mass="15681">MEPEDVIRCSNDGPYAPSAATWDSLLLVLLYSHRPLPALLPGIRYSLSFSTAISHFQPYSSAVFHPKHFGGCYCPVSLILSSLAFLTPSFSRHLHHLLEEGFLLPTPDLQPPPPLANWSVFWAHLGNEGQVLVLAPPSLPSVV</sequence>
<accession>A0ACC2H905</accession>
<comment type="caution">
    <text evidence="1">The sequence shown here is derived from an EMBL/GenBank/DDBJ whole genome shotgun (WGS) entry which is preliminary data.</text>
</comment>
<evidence type="ECO:0000313" key="1">
    <source>
        <dbReference type="EMBL" id="KAJ8012476.1"/>
    </source>
</evidence>
<name>A0ACC2H905_DALPE</name>
<reference evidence="1" key="1">
    <citation type="submission" date="2021-05" db="EMBL/GenBank/DDBJ databases">
        <authorList>
            <person name="Pan Q."/>
            <person name="Jouanno E."/>
            <person name="Zahm M."/>
            <person name="Klopp C."/>
            <person name="Cabau C."/>
            <person name="Louis A."/>
            <person name="Berthelot C."/>
            <person name="Parey E."/>
            <person name="Roest Crollius H."/>
            <person name="Montfort J."/>
            <person name="Robinson-Rechavi M."/>
            <person name="Bouchez O."/>
            <person name="Lampietro C."/>
            <person name="Lopez Roques C."/>
            <person name="Donnadieu C."/>
            <person name="Postlethwait J."/>
            <person name="Bobe J."/>
            <person name="Dillon D."/>
            <person name="Chandos A."/>
            <person name="von Hippel F."/>
            <person name="Guiguen Y."/>
        </authorList>
    </citation>
    <scope>NUCLEOTIDE SEQUENCE</scope>
    <source>
        <strain evidence="1">YG-Jan2019</strain>
    </source>
</reference>
<dbReference type="Proteomes" id="UP001157502">
    <property type="component" value="Chromosome 4"/>
</dbReference>
<protein>
    <submittedName>
        <fullName evidence="1">Uncharacterized protein</fullName>
    </submittedName>
</protein>
<gene>
    <name evidence="1" type="ORF">DPEC_G00043210</name>
</gene>
<evidence type="ECO:0000313" key="2">
    <source>
        <dbReference type="Proteomes" id="UP001157502"/>
    </source>
</evidence>